<feature type="binding site" evidence="10">
    <location>
        <position position="64"/>
    </location>
    <ligand>
        <name>Mg(2+)</name>
        <dbReference type="ChEBI" id="CHEBI:18420"/>
    </ligand>
</feature>
<name>A1RYN7_THEPD</name>
<evidence type="ECO:0000256" key="9">
    <source>
        <dbReference type="ARBA" id="ARBA00052017"/>
    </source>
</evidence>
<evidence type="ECO:0000256" key="7">
    <source>
        <dbReference type="ARBA" id="ARBA00023080"/>
    </source>
</evidence>
<comment type="catalytic activity">
    <reaction evidence="8 10">
        <text>dITP + H2O = dIMP + diphosphate + H(+)</text>
        <dbReference type="Rhea" id="RHEA:28342"/>
        <dbReference type="ChEBI" id="CHEBI:15377"/>
        <dbReference type="ChEBI" id="CHEBI:15378"/>
        <dbReference type="ChEBI" id="CHEBI:33019"/>
        <dbReference type="ChEBI" id="CHEBI:61194"/>
        <dbReference type="ChEBI" id="CHEBI:61382"/>
        <dbReference type="EC" id="3.6.1.66"/>
    </reaction>
</comment>
<organism evidence="12 13">
    <name type="scientific">Thermofilum pendens (strain DSM 2475 / Hrk 5)</name>
    <dbReference type="NCBI Taxonomy" id="368408"/>
    <lineage>
        <taxon>Archaea</taxon>
        <taxon>Thermoproteota</taxon>
        <taxon>Thermoprotei</taxon>
        <taxon>Thermofilales</taxon>
        <taxon>Thermofilaceae</taxon>
        <taxon>Thermofilum</taxon>
    </lineage>
</organism>
<dbReference type="NCBIfam" id="TIGR00042">
    <property type="entry name" value="RdgB/HAM1 family non-canonical purine NTP pyrophosphatase"/>
    <property type="match status" value="1"/>
</dbReference>
<feature type="binding site" evidence="10">
    <location>
        <position position="163"/>
    </location>
    <ligand>
        <name>substrate</name>
    </ligand>
</feature>
<gene>
    <name evidence="12" type="ordered locus">Tpen_0916</name>
</gene>
<keyword evidence="6 10" id="KW-0460">Magnesium</keyword>
<keyword evidence="5 10" id="KW-0378">Hydrolase</keyword>
<evidence type="ECO:0000256" key="5">
    <source>
        <dbReference type="ARBA" id="ARBA00022801"/>
    </source>
</evidence>
<dbReference type="eggNOG" id="arCOG04184">
    <property type="taxonomic scope" value="Archaea"/>
</dbReference>
<dbReference type="EnsemblBacteria" id="ABL78317">
    <property type="protein sequence ID" value="ABL78317"/>
    <property type="gene ID" value="Tpen_0916"/>
</dbReference>
<dbReference type="GO" id="GO:0005737">
    <property type="term" value="C:cytoplasm"/>
    <property type="evidence" value="ECO:0007669"/>
    <property type="project" value="TreeGrafter"/>
</dbReference>
<dbReference type="EC" id="3.6.1.66" evidence="10"/>
<dbReference type="GO" id="GO:0009146">
    <property type="term" value="P:purine nucleoside triphosphate catabolic process"/>
    <property type="evidence" value="ECO:0007669"/>
    <property type="project" value="UniProtKB-UniRule"/>
</dbReference>
<feature type="binding site" evidence="10">
    <location>
        <begin position="168"/>
        <end position="169"/>
    </location>
    <ligand>
        <name>substrate</name>
    </ligand>
</feature>
<dbReference type="AlphaFoldDB" id="A1RYN7"/>
<evidence type="ECO:0000256" key="1">
    <source>
        <dbReference type="ARBA" id="ARBA00008023"/>
    </source>
</evidence>
<evidence type="ECO:0000256" key="8">
    <source>
        <dbReference type="ARBA" id="ARBA00051875"/>
    </source>
</evidence>
<comment type="catalytic activity">
    <reaction evidence="9 10">
        <text>XTP + H2O = XMP + diphosphate + H(+)</text>
        <dbReference type="Rhea" id="RHEA:28610"/>
        <dbReference type="ChEBI" id="CHEBI:15377"/>
        <dbReference type="ChEBI" id="CHEBI:15378"/>
        <dbReference type="ChEBI" id="CHEBI:33019"/>
        <dbReference type="ChEBI" id="CHEBI:57464"/>
        <dbReference type="ChEBI" id="CHEBI:61314"/>
        <dbReference type="EC" id="3.6.1.66"/>
    </reaction>
</comment>
<feature type="binding site" evidence="10">
    <location>
        <begin position="7"/>
        <end position="12"/>
    </location>
    <ligand>
        <name>substrate</name>
    </ligand>
</feature>
<dbReference type="InterPro" id="IPR002637">
    <property type="entry name" value="RdgB/HAM1"/>
</dbReference>
<feature type="active site" description="Proton acceptor" evidence="10">
    <location>
        <position position="64"/>
    </location>
</feature>
<dbReference type="Proteomes" id="UP000000641">
    <property type="component" value="Chromosome"/>
</dbReference>
<keyword evidence="4 10" id="KW-0547">Nucleotide-binding</keyword>
<dbReference type="GO" id="GO:0017111">
    <property type="term" value="F:ribonucleoside triphosphate phosphatase activity"/>
    <property type="evidence" value="ECO:0007669"/>
    <property type="project" value="InterPro"/>
</dbReference>
<dbReference type="KEGG" id="tpe:Tpen_0916"/>
<dbReference type="PANTHER" id="PTHR11067:SF9">
    <property type="entry name" value="INOSINE TRIPHOSPHATE PYROPHOSPHATASE"/>
    <property type="match status" value="1"/>
</dbReference>
<feature type="binding site" evidence="10">
    <location>
        <begin position="140"/>
        <end position="143"/>
    </location>
    <ligand>
        <name>substrate</name>
    </ligand>
</feature>
<dbReference type="OrthoDB" id="372108at2157"/>
<dbReference type="EMBL" id="CP000505">
    <property type="protein sequence ID" value="ABL78317.1"/>
    <property type="molecule type" value="Genomic_DNA"/>
</dbReference>
<dbReference type="InterPro" id="IPR029001">
    <property type="entry name" value="ITPase-like_fam"/>
</dbReference>
<keyword evidence="13" id="KW-1185">Reference proteome</keyword>
<comment type="function">
    <text evidence="10">Pyrophosphatase that catalyzes the hydrolysis of nucleoside triphosphates to their monophosphate derivatives, with a high preference for the non-canonical purine nucleotides XTP (xanthosine triphosphate), dITP (deoxyinosine triphosphate) and ITP. Seems to function as a house-cleaning enzyme that removes non-canonical purine nucleotides from the nucleotide pool, thus preventing their incorporation into DNA/RNA and avoiding chromosomal lesions.</text>
</comment>
<reference evidence="13" key="1">
    <citation type="journal article" date="2008" name="J. Bacteriol.">
        <title>Genome sequence of Thermofilum pendens reveals an exceptional loss of biosynthetic pathways without genome reduction.</title>
        <authorList>
            <person name="Anderson I."/>
            <person name="Rodriguez J."/>
            <person name="Susanti D."/>
            <person name="Porat I."/>
            <person name="Reich C."/>
            <person name="Ulrich L.E."/>
            <person name="Elkins J.G."/>
            <person name="Mavromatis K."/>
            <person name="Lykidis A."/>
            <person name="Kim E."/>
            <person name="Thompson L.S."/>
            <person name="Nolan M."/>
            <person name="Land M."/>
            <person name="Copeland A."/>
            <person name="Lapidus A."/>
            <person name="Lucas S."/>
            <person name="Detter C."/>
            <person name="Zhulin I.B."/>
            <person name="Olsen G.J."/>
            <person name="Whitman W."/>
            <person name="Mukhopadhyay B."/>
            <person name="Bristow J."/>
            <person name="Kyrpides N."/>
        </authorList>
    </citation>
    <scope>NUCLEOTIDE SEQUENCE [LARGE SCALE GENOMIC DNA]</scope>
    <source>
        <strain evidence="13">DSM 2475 / Hrk 5</strain>
    </source>
</reference>
<dbReference type="GeneID" id="4600812"/>
<evidence type="ECO:0000256" key="2">
    <source>
        <dbReference type="ARBA" id="ARBA00011738"/>
    </source>
</evidence>
<dbReference type="Gene3D" id="3.90.950.10">
    <property type="match status" value="1"/>
</dbReference>
<dbReference type="HOGENOM" id="CLU_082080_1_0_2"/>
<dbReference type="PANTHER" id="PTHR11067">
    <property type="entry name" value="INOSINE TRIPHOSPHATE PYROPHOSPHATASE/HAM1 PROTEIN"/>
    <property type="match status" value="1"/>
</dbReference>
<keyword evidence="7 10" id="KW-0546">Nucleotide metabolism</keyword>
<evidence type="ECO:0000313" key="13">
    <source>
        <dbReference type="Proteomes" id="UP000000641"/>
    </source>
</evidence>
<dbReference type="GO" id="GO:0000166">
    <property type="term" value="F:nucleotide binding"/>
    <property type="evidence" value="ECO:0007669"/>
    <property type="project" value="UniProtKB-KW"/>
</dbReference>
<feature type="binding site" evidence="10">
    <location>
        <position position="65"/>
    </location>
    <ligand>
        <name>substrate</name>
    </ligand>
</feature>
<comment type="similarity">
    <text evidence="1 10 11">Belongs to the HAM1 NTPase family.</text>
</comment>
<evidence type="ECO:0000256" key="11">
    <source>
        <dbReference type="RuleBase" id="RU003781"/>
    </source>
</evidence>
<dbReference type="GO" id="GO:0036220">
    <property type="term" value="F:ITP diphosphatase activity"/>
    <property type="evidence" value="ECO:0007669"/>
    <property type="project" value="UniProtKB-UniRule"/>
</dbReference>
<dbReference type="GO" id="GO:0036222">
    <property type="term" value="F:XTP diphosphatase activity"/>
    <property type="evidence" value="ECO:0007669"/>
    <property type="project" value="UniProtKB-UniRule"/>
</dbReference>
<comment type="cofactor">
    <cofactor evidence="10">
        <name>Mg(2+)</name>
        <dbReference type="ChEBI" id="CHEBI:18420"/>
    </cofactor>
    <text evidence="10">Binds 1 Mg(2+) ion per subunit.</text>
</comment>
<dbReference type="GO" id="GO:0046872">
    <property type="term" value="F:metal ion binding"/>
    <property type="evidence" value="ECO:0007669"/>
    <property type="project" value="UniProtKB-KW"/>
</dbReference>
<dbReference type="GO" id="GO:0035870">
    <property type="term" value="F:dITP diphosphatase activity"/>
    <property type="evidence" value="ECO:0007669"/>
    <property type="project" value="UniProtKB-UniRule"/>
</dbReference>
<protein>
    <recommendedName>
        <fullName evidence="10">dITP/XTP pyrophosphatase</fullName>
        <ecNumber evidence="10">3.6.1.66</ecNumber>
    </recommendedName>
    <alternativeName>
        <fullName evidence="10">Non-canonical purine NTP pyrophosphatase</fullName>
    </alternativeName>
    <alternativeName>
        <fullName evidence="10">Non-standard purine NTP pyrophosphatase</fullName>
    </alternativeName>
    <alternativeName>
        <fullName evidence="10">Nucleoside-triphosphate diphosphatase</fullName>
    </alternativeName>
    <alternativeName>
        <fullName evidence="10">Nucleoside-triphosphate pyrophosphatase</fullName>
        <shortName evidence="10">NTPase</shortName>
    </alternativeName>
</protein>
<dbReference type="STRING" id="368408.Tpen_0916"/>
<dbReference type="NCBIfam" id="NF011396">
    <property type="entry name" value="PRK14821.1"/>
    <property type="match status" value="1"/>
</dbReference>
<dbReference type="RefSeq" id="WP_011752582.1">
    <property type="nucleotide sequence ID" value="NC_008698.1"/>
</dbReference>
<comment type="subunit">
    <text evidence="2 10">Homodimer.</text>
</comment>
<dbReference type="FunFam" id="3.90.950.10:FF:000001">
    <property type="entry name" value="dITP/XTP pyrophosphatase"/>
    <property type="match status" value="1"/>
</dbReference>
<evidence type="ECO:0000313" key="12">
    <source>
        <dbReference type="EMBL" id="ABL78317.1"/>
    </source>
</evidence>
<dbReference type="Pfam" id="PF01725">
    <property type="entry name" value="Ham1p_like"/>
    <property type="match status" value="1"/>
</dbReference>
<evidence type="ECO:0000256" key="10">
    <source>
        <dbReference type="HAMAP-Rule" id="MF_01405"/>
    </source>
</evidence>
<sequence>MRVYVVTGNVHKVAELSLALKPFGVELEPLRAEKLEVQSESLEKIALVAAEHLPPLDKPAIVEDAGLFVKALNGFPGPYSSYAYKTIGCRGLLKLMEGVSDREAVFRSVIALRMPDGSIHLFKGEAAGVITEEERGTGGFGFDPVFRPRGSEKTFAEMTTEEKNLYSHRAKAARNLAEWLVRRAKGI</sequence>
<evidence type="ECO:0000256" key="6">
    <source>
        <dbReference type="ARBA" id="ARBA00022842"/>
    </source>
</evidence>
<dbReference type="InterPro" id="IPR020922">
    <property type="entry name" value="dITP/XTP_pyrophosphatase"/>
</dbReference>
<accession>A1RYN7</accession>
<keyword evidence="3 10" id="KW-0479">Metal-binding</keyword>
<proteinExistence type="inferred from homology"/>
<dbReference type="SUPFAM" id="SSF52972">
    <property type="entry name" value="ITPase-like"/>
    <property type="match status" value="1"/>
</dbReference>
<dbReference type="CDD" id="cd00515">
    <property type="entry name" value="HAM1"/>
    <property type="match status" value="1"/>
</dbReference>
<feature type="binding site" evidence="10">
    <location>
        <position position="36"/>
    </location>
    <ligand>
        <name>Mg(2+)</name>
        <dbReference type="ChEBI" id="CHEBI:18420"/>
    </ligand>
</feature>
<dbReference type="GO" id="GO:0009117">
    <property type="term" value="P:nucleotide metabolic process"/>
    <property type="evidence" value="ECO:0007669"/>
    <property type="project" value="UniProtKB-KW"/>
</dbReference>
<dbReference type="HAMAP" id="MF_01405">
    <property type="entry name" value="Non_canon_purine_NTPase"/>
    <property type="match status" value="1"/>
</dbReference>
<comment type="catalytic activity">
    <reaction evidence="10">
        <text>ITP + H2O = IMP + diphosphate + H(+)</text>
        <dbReference type="Rhea" id="RHEA:29399"/>
        <dbReference type="ChEBI" id="CHEBI:15377"/>
        <dbReference type="ChEBI" id="CHEBI:15378"/>
        <dbReference type="ChEBI" id="CHEBI:33019"/>
        <dbReference type="ChEBI" id="CHEBI:58053"/>
        <dbReference type="ChEBI" id="CHEBI:61402"/>
        <dbReference type="EC" id="3.6.1.66"/>
    </reaction>
</comment>
<evidence type="ECO:0000256" key="4">
    <source>
        <dbReference type="ARBA" id="ARBA00022741"/>
    </source>
</evidence>
<evidence type="ECO:0000256" key="3">
    <source>
        <dbReference type="ARBA" id="ARBA00022723"/>
    </source>
</evidence>